<reference evidence="1 2" key="1">
    <citation type="submission" date="2019-03" db="EMBL/GenBank/DDBJ databases">
        <title>Genomic Encyclopedia of Type Strains, Phase IV (KMG-IV): sequencing the most valuable type-strain genomes for metagenomic binning, comparative biology and taxonomic classification.</title>
        <authorList>
            <person name="Goeker M."/>
        </authorList>
    </citation>
    <scope>NUCLEOTIDE SEQUENCE [LARGE SCALE GENOMIC DNA]</scope>
    <source>
        <strain evidence="1 2">DSM 24629</strain>
    </source>
</reference>
<proteinExistence type="predicted"/>
<evidence type="ECO:0000313" key="1">
    <source>
        <dbReference type="EMBL" id="TCT14527.1"/>
    </source>
</evidence>
<dbReference type="OrthoDB" id="9845179at2"/>
<gene>
    <name evidence="1" type="ORF">EDC18_1058</name>
</gene>
<protein>
    <submittedName>
        <fullName evidence="1">Uncharacterized protein</fullName>
    </submittedName>
</protein>
<comment type="caution">
    <text evidence="1">The sequence shown here is derived from an EMBL/GenBank/DDBJ whole genome shotgun (WGS) entry which is preliminary data.</text>
</comment>
<name>A0A4R3MLH4_9FIRM</name>
<sequence length="150" mass="16810">MMKNNYTISAQFVNTGAKFDEKAKKAIKEGVTIYNTKSLIAKNPKQIVDYCFSPDDMTLVIQLESQAELPMPTKALRILSSYLVEETCLDKYLSGKQLFKMTTGSTAAVAEENVPNTIATVPDMNLEQFKKLSTDDKLIKIYKILTERGV</sequence>
<keyword evidence="2" id="KW-1185">Reference proteome</keyword>
<dbReference type="Proteomes" id="UP000294902">
    <property type="component" value="Unassembled WGS sequence"/>
</dbReference>
<dbReference type="EMBL" id="SMAL01000005">
    <property type="protein sequence ID" value="TCT14527.1"/>
    <property type="molecule type" value="Genomic_DNA"/>
</dbReference>
<accession>A0A4R3MLH4</accession>
<dbReference type="AlphaFoldDB" id="A0A4R3MLH4"/>
<evidence type="ECO:0000313" key="2">
    <source>
        <dbReference type="Proteomes" id="UP000294902"/>
    </source>
</evidence>
<organism evidence="1 2">
    <name type="scientific">Natranaerovirga pectinivora</name>
    <dbReference type="NCBI Taxonomy" id="682400"/>
    <lineage>
        <taxon>Bacteria</taxon>
        <taxon>Bacillati</taxon>
        <taxon>Bacillota</taxon>
        <taxon>Clostridia</taxon>
        <taxon>Lachnospirales</taxon>
        <taxon>Natranaerovirgaceae</taxon>
        <taxon>Natranaerovirga</taxon>
    </lineage>
</organism>
<dbReference type="RefSeq" id="WP_132252088.1">
    <property type="nucleotide sequence ID" value="NZ_SMAL01000005.1"/>
</dbReference>